<dbReference type="RefSeq" id="WP_169931618.1">
    <property type="nucleotide sequence ID" value="NZ_PIPR01000004.1"/>
</dbReference>
<feature type="domain" description="Cadherin" evidence="4">
    <location>
        <begin position="757"/>
        <end position="854"/>
    </location>
</feature>
<dbReference type="Proteomes" id="UP000287766">
    <property type="component" value="Unassembled WGS sequence"/>
</dbReference>
<name>A0A7Z6ZRT2_9GAMM</name>
<dbReference type="InterPro" id="IPR032812">
    <property type="entry name" value="SbsA_Ig"/>
</dbReference>
<feature type="signal peptide" evidence="3">
    <location>
        <begin position="1"/>
        <end position="27"/>
    </location>
</feature>
<dbReference type="PROSITE" id="PS50268">
    <property type="entry name" value="CADHERIN_2"/>
    <property type="match status" value="2"/>
</dbReference>
<feature type="non-terminal residue" evidence="5">
    <location>
        <position position="1009"/>
    </location>
</feature>
<dbReference type="InterPro" id="IPR015919">
    <property type="entry name" value="Cadherin-like_sf"/>
</dbReference>
<dbReference type="InterPro" id="IPR014755">
    <property type="entry name" value="Cu-Rt/internalin_Ig-like"/>
</dbReference>
<feature type="domain" description="Cadherin" evidence="4">
    <location>
        <begin position="657"/>
        <end position="757"/>
    </location>
</feature>
<dbReference type="SUPFAM" id="SSF49313">
    <property type="entry name" value="Cadherin-like"/>
    <property type="match status" value="2"/>
</dbReference>
<dbReference type="AlphaFoldDB" id="A0A7Z6ZRT2"/>
<keyword evidence="6" id="KW-1185">Reference proteome</keyword>
<dbReference type="PANTHER" id="PTHR44103:SF1">
    <property type="entry name" value="PROPROTEIN CONVERTASE P"/>
    <property type="match status" value="1"/>
</dbReference>
<dbReference type="SUPFAM" id="SSF69318">
    <property type="entry name" value="Integrin alpha N-terminal domain"/>
    <property type="match status" value="1"/>
</dbReference>
<feature type="chain" id="PRO_5031576967" description="Cadherin domain-containing protein" evidence="3">
    <location>
        <begin position="28"/>
        <end position="1009"/>
    </location>
</feature>
<protein>
    <recommendedName>
        <fullName evidence="4">Cadherin domain-containing protein</fullName>
    </recommendedName>
</protein>
<dbReference type="EMBL" id="PIPR01000004">
    <property type="protein sequence ID" value="RUO39019.1"/>
    <property type="molecule type" value="Genomic_DNA"/>
</dbReference>
<accession>A0A7Z6ZRT2</accession>
<evidence type="ECO:0000256" key="2">
    <source>
        <dbReference type="SAM" id="MobiDB-lite"/>
    </source>
</evidence>
<dbReference type="GO" id="GO:0007156">
    <property type="term" value="P:homophilic cell adhesion via plasma membrane adhesion molecules"/>
    <property type="evidence" value="ECO:0007669"/>
    <property type="project" value="InterPro"/>
</dbReference>
<dbReference type="Gene3D" id="2.60.40.1220">
    <property type="match status" value="1"/>
</dbReference>
<reference evidence="6" key="1">
    <citation type="journal article" date="2018" name="Front. Microbiol.">
        <title>Genome-Based Analysis Reveals the Taxonomy and Diversity of the Family Idiomarinaceae.</title>
        <authorList>
            <person name="Liu Y."/>
            <person name="Lai Q."/>
            <person name="Shao Z."/>
        </authorList>
    </citation>
    <scope>NUCLEOTIDE SEQUENCE [LARGE SCALE GENOMIC DNA]</scope>
    <source>
        <strain evidence="6">KYW314</strain>
    </source>
</reference>
<evidence type="ECO:0000313" key="6">
    <source>
        <dbReference type="Proteomes" id="UP000287766"/>
    </source>
</evidence>
<evidence type="ECO:0000259" key="4">
    <source>
        <dbReference type="PROSITE" id="PS50268"/>
    </source>
</evidence>
<dbReference type="InterPro" id="IPR002126">
    <property type="entry name" value="Cadherin-like_dom"/>
</dbReference>
<evidence type="ECO:0000256" key="3">
    <source>
        <dbReference type="SAM" id="SignalP"/>
    </source>
</evidence>
<organism evidence="5 6">
    <name type="scientific">Pseudidiomarina aestuarii</name>
    <dbReference type="NCBI Taxonomy" id="624146"/>
    <lineage>
        <taxon>Bacteria</taxon>
        <taxon>Pseudomonadati</taxon>
        <taxon>Pseudomonadota</taxon>
        <taxon>Gammaproteobacteria</taxon>
        <taxon>Alteromonadales</taxon>
        <taxon>Idiomarinaceae</taxon>
        <taxon>Pseudidiomarina</taxon>
    </lineage>
</organism>
<comment type="caution">
    <text evidence="5">The sequence shown here is derived from an EMBL/GenBank/DDBJ whole genome shotgun (WGS) entry which is preliminary data.</text>
</comment>
<dbReference type="Pfam" id="PF13205">
    <property type="entry name" value="Big_5"/>
    <property type="match status" value="1"/>
</dbReference>
<dbReference type="GO" id="GO:0016020">
    <property type="term" value="C:membrane"/>
    <property type="evidence" value="ECO:0007669"/>
    <property type="project" value="InterPro"/>
</dbReference>
<dbReference type="InterPro" id="IPR013517">
    <property type="entry name" value="FG-GAP"/>
</dbReference>
<dbReference type="Pfam" id="PF13517">
    <property type="entry name" value="FG-GAP_3"/>
    <property type="match status" value="3"/>
</dbReference>
<evidence type="ECO:0000256" key="1">
    <source>
        <dbReference type="ARBA" id="ARBA00022729"/>
    </source>
</evidence>
<evidence type="ECO:0000313" key="5">
    <source>
        <dbReference type="EMBL" id="RUO39019.1"/>
    </source>
</evidence>
<keyword evidence="1 3" id="KW-0732">Signal</keyword>
<gene>
    <name evidence="5" type="ORF">CWE22_11385</name>
</gene>
<proteinExistence type="predicted"/>
<dbReference type="GO" id="GO:0005509">
    <property type="term" value="F:calcium ion binding"/>
    <property type="evidence" value="ECO:0007669"/>
    <property type="project" value="InterPro"/>
</dbReference>
<dbReference type="PANTHER" id="PTHR44103">
    <property type="entry name" value="PROPROTEIN CONVERTASE P"/>
    <property type="match status" value="1"/>
</dbReference>
<dbReference type="Gene3D" id="2.60.40.10">
    <property type="entry name" value="Immunoglobulins"/>
    <property type="match status" value="1"/>
</dbReference>
<sequence>MRVFASGVPTLFTIVSLFSLLSASAFAGSSYVTATNPLITAGAEIADNGSIDPIPIDYNNDGAIDFIAYNTAASNYTRLFTNNGSGSYTASTIPFVINFASRVFVNDVDNDGDDDITEIISGGVRYHRNNGNGTFTEVTHPVVAAGGVLEFNNAIDTFTIDANNDGAIDWVTFNEGNNTYSTLYLNSGNGSYSATTLGISGLTTLSRLRVGDVNNDGADDVTFVNSTTGAVSYFQNNGSGTFTSLTHPVAAAGATLAFNGGSGFAVDFVQQDYDADGDLDFFVYGTTSYDVVYLNNGSGSFTQSTANFGLPSFSGHLFADLDNDGDDDVILSTGGANSTYRRHDGTVGGTNNRPPRLSSSSPADGSSGLTPSANITLTFDETISSVGSKRINIYRQSNDSLVESIAANNSSRVSTSGATVTVNPTSDLLASTGYYVQVEAGALFDADGMTYQGIDDKTTLNFTTGTAGVALSTNPTLTFTNNTPSSPGIFTDGSGGSVDITGVQFEIADYADNNLNRLTSAEWVDNSFLASNDPNFSALTFPGTGDAGTNGFGIATADGSEFTLTSFVYYNWGETFSFGNTAFGYRDGVQVATHPFNGFDANYDPITVTLPSTFNNVDRVVVTITSSGYQSQPLTNHSYNSFVVGPPVANTAPTVSNPIADNFSVGEDSGNSTFTLANRFTDAETDASSLIYSVEANNNTALVGASIDNSTDVLTLSYAANASGSATITIRATDAGGLFVEDTFTVTVLSVNDAPTDIALSNASVNQSGGANAVVGTLSTTDIDHANHTYTLVSGTGSADNASFAISGTSLVANNAAALSAGTYSIRVRTTDTGSLTYEEAFTITVVDDVAPSFISGTPNMTNIGQSTATLNIIGDELSRFYFVVLPDGATAPTATQVFNLQDASGSPVAINGQQSVTPNLNSTFPISGLSLGTAYDLYVAAFDFAEPRNYQSAPTLVEFTTSAADADGNLTAGPSYNTSLASTVDTVGEAVDIFSFNLSDGGTADGLA</sequence>
<feature type="compositionally biased region" description="Low complexity" evidence="2">
    <location>
        <begin position="358"/>
        <end position="367"/>
    </location>
</feature>
<dbReference type="InterPro" id="IPR013783">
    <property type="entry name" value="Ig-like_fold"/>
</dbReference>
<dbReference type="InterPro" id="IPR028994">
    <property type="entry name" value="Integrin_alpha_N"/>
</dbReference>
<feature type="region of interest" description="Disordered" evidence="2">
    <location>
        <begin position="334"/>
        <end position="372"/>
    </location>
</feature>